<evidence type="ECO:0000313" key="2">
    <source>
        <dbReference type="Proteomes" id="UP001497700"/>
    </source>
</evidence>
<accession>A0ACB9YTY4</accession>
<evidence type="ECO:0000313" key="1">
    <source>
        <dbReference type="EMBL" id="KAI4862470.1"/>
    </source>
</evidence>
<sequence>MGNTVSSVLKGLIGDTDDDKIVKDTLNSLYQLGLSRTQTVVAEATSVQNTAYISFSKVLFQKQQIICNTSTDADSIVDGIKDAVSNLIEGQILDGVTDIIRNGLKIVLGSTSGQIASEHTYAIIATELGALLRIDTDVYNFETTSEKLTKTAKSVTAVTAVISSVDASKLTASDIRAIVSLTYSASSIQKQSDILKLVMSAWEEDRKGNLDSAGLSLSGEALERFRSHIVPSEYEGSSPVSRHLQPLSEVLTIRKKPALPYYKGSKGSTKGNSLEHGNEKRDYGRQRGSSEEPIPITILVTLCQPVDGWWIEHLSAAFSSYKVPDVLEYVGVVNGTDGNVISYQYNVVDPEMFNDCRIYSKSVIIPEVTLGIGAYISEVSSFHLQYQVPGNGDNLGAIAITYDNPVTNNTPRPVTFHSSAPYTERLTIQPNETRTLNGIILYISSGKGIARWVTYSTPSALPSPGAAINMQTWNGGGPYGGCEMRFMQDGQQHSIKYVSD</sequence>
<dbReference type="Proteomes" id="UP001497700">
    <property type="component" value="Unassembled WGS sequence"/>
</dbReference>
<gene>
    <name evidence="1" type="ORF">F4820DRAFT_22918</name>
</gene>
<dbReference type="EMBL" id="MU393525">
    <property type="protein sequence ID" value="KAI4862470.1"/>
    <property type="molecule type" value="Genomic_DNA"/>
</dbReference>
<keyword evidence="2" id="KW-1185">Reference proteome</keyword>
<reference evidence="1 2" key="1">
    <citation type="journal article" date="2022" name="New Phytol.">
        <title>Ecological generalism drives hyperdiversity of secondary metabolite gene clusters in xylarialean endophytes.</title>
        <authorList>
            <person name="Franco M.E.E."/>
            <person name="Wisecaver J.H."/>
            <person name="Arnold A.E."/>
            <person name="Ju Y.M."/>
            <person name="Slot J.C."/>
            <person name="Ahrendt S."/>
            <person name="Moore L.P."/>
            <person name="Eastman K.E."/>
            <person name="Scott K."/>
            <person name="Konkel Z."/>
            <person name="Mondo S.J."/>
            <person name="Kuo A."/>
            <person name="Hayes R.D."/>
            <person name="Haridas S."/>
            <person name="Andreopoulos B."/>
            <person name="Riley R."/>
            <person name="LaButti K."/>
            <person name="Pangilinan J."/>
            <person name="Lipzen A."/>
            <person name="Amirebrahimi M."/>
            <person name="Yan J."/>
            <person name="Adam C."/>
            <person name="Keymanesh K."/>
            <person name="Ng V."/>
            <person name="Louie K."/>
            <person name="Northen T."/>
            <person name="Drula E."/>
            <person name="Henrissat B."/>
            <person name="Hsieh H.M."/>
            <person name="Youens-Clark K."/>
            <person name="Lutzoni F."/>
            <person name="Miadlikowska J."/>
            <person name="Eastwood D.C."/>
            <person name="Hamelin R.C."/>
            <person name="Grigoriev I.V."/>
            <person name="U'Ren J.M."/>
        </authorList>
    </citation>
    <scope>NUCLEOTIDE SEQUENCE [LARGE SCALE GENOMIC DNA]</scope>
    <source>
        <strain evidence="1 2">CBS 119005</strain>
    </source>
</reference>
<organism evidence="1 2">
    <name type="scientific">Hypoxylon rubiginosum</name>
    <dbReference type="NCBI Taxonomy" id="110542"/>
    <lineage>
        <taxon>Eukaryota</taxon>
        <taxon>Fungi</taxon>
        <taxon>Dikarya</taxon>
        <taxon>Ascomycota</taxon>
        <taxon>Pezizomycotina</taxon>
        <taxon>Sordariomycetes</taxon>
        <taxon>Xylariomycetidae</taxon>
        <taxon>Xylariales</taxon>
        <taxon>Hypoxylaceae</taxon>
        <taxon>Hypoxylon</taxon>
    </lineage>
</organism>
<name>A0ACB9YTY4_9PEZI</name>
<comment type="caution">
    <text evidence="1">The sequence shown here is derived from an EMBL/GenBank/DDBJ whole genome shotgun (WGS) entry which is preliminary data.</text>
</comment>
<proteinExistence type="predicted"/>
<protein>
    <submittedName>
        <fullName evidence="1">Uncharacterized protein</fullName>
    </submittedName>
</protein>